<feature type="compositionally biased region" description="Polar residues" evidence="1">
    <location>
        <begin position="1"/>
        <end position="17"/>
    </location>
</feature>
<dbReference type="EMBL" id="JBJUIK010000010">
    <property type="protein sequence ID" value="KAL3515417.1"/>
    <property type="molecule type" value="Genomic_DNA"/>
</dbReference>
<proteinExistence type="predicted"/>
<accession>A0ABD2ZBD6</accession>
<reference evidence="2 3" key="1">
    <citation type="submission" date="2024-11" db="EMBL/GenBank/DDBJ databases">
        <title>A near-complete genome assembly of Cinchona calisaya.</title>
        <authorList>
            <person name="Lian D.C."/>
            <person name="Zhao X.W."/>
            <person name="Wei L."/>
        </authorList>
    </citation>
    <scope>NUCLEOTIDE SEQUENCE [LARGE SCALE GENOMIC DNA]</scope>
    <source>
        <tissue evidence="2">Nenye</tissue>
    </source>
</reference>
<dbReference type="PANTHER" id="PTHR28096">
    <property type="entry name" value="PROTEIN FAF1"/>
    <property type="match status" value="1"/>
</dbReference>
<evidence type="ECO:0000313" key="3">
    <source>
        <dbReference type="Proteomes" id="UP001630127"/>
    </source>
</evidence>
<organism evidence="2 3">
    <name type="scientific">Cinchona calisaya</name>
    <dbReference type="NCBI Taxonomy" id="153742"/>
    <lineage>
        <taxon>Eukaryota</taxon>
        <taxon>Viridiplantae</taxon>
        <taxon>Streptophyta</taxon>
        <taxon>Embryophyta</taxon>
        <taxon>Tracheophyta</taxon>
        <taxon>Spermatophyta</taxon>
        <taxon>Magnoliopsida</taxon>
        <taxon>eudicotyledons</taxon>
        <taxon>Gunneridae</taxon>
        <taxon>Pentapetalae</taxon>
        <taxon>asterids</taxon>
        <taxon>lamiids</taxon>
        <taxon>Gentianales</taxon>
        <taxon>Rubiaceae</taxon>
        <taxon>Cinchonoideae</taxon>
        <taxon>Cinchoneae</taxon>
        <taxon>Cinchona</taxon>
    </lineage>
</organism>
<dbReference type="Proteomes" id="UP001630127">
    <property type="component" value="Unassembled WGS sequence"/>
</dbReference>
<feature type="compositionally biased region" description="Basic residues" evidence="1">
    <location>
        <begin position="151"/>
        <end position="172"/>
    </location>
</feature>
<sequence>MTNKKQVQRGGSSTTYLDTGGQKMDFKSIMKDIEFLGSSHVTWKEKKELENKKVVSLGGKPPKRQRLPLSVARVSMKKQKDREEKILQENLILGRFSSNHGRDAKRADRRKTENRVLKSTEGHFRNGVLDVKHLLQPSAPSVDGSRSVAEKKKKKMVGKKNRGKRNVGRKHR</sequence>
<evidence type="ECO:0000313" key="2">
    <source>
        <dbReference type="EMBL" id="KAL3515417.1"/>
    </source>
</evidence>
<name>A0ABD2ZBD6_9GENT</name>
<dbReference type="AlphaFoldDB" id="A0ABD2ZBD6"/>
<comment type="caution">
    <text evidence="2">The sequence shown here is derived from an EMBL/GenBank/DDBJ whole genome shotgun (WGS) entry which is preliminary data.</text>
</comment>
<protein>
    <submittedName>
        <fullName evidence="2">Uncharacterized protein</fullName>
    </submittedName>
</protein>
<dbReference type="PANTHER" id="PTHR28096:SF1">
    <property type="entry name" value="PROTEIN FAF1"/>
    <property type="match status" value="1"/>
</dbReference>
<evidence type="ECO:0000256" key="1">
    <source>
        <dbReference type="SAM" id="MobiDB-lite"/>
    </source>
</evidence>
<dbReference type="InterPro" id="IPR053030">
    <property type="entry name" value="Ribosomal_biogenesis_FAF1-like"/>
</dbReference>
<dbReference type="Pfam" id="PF15375">
    <property type="entry name" value="FSAF1"/>
    <property type="match status" value="1"/>
</dbReference>
<feature type="region of interest" description="Disordered" evidence="1">
    <location>
        <begin position="1"/>
        <end position="21"/>
    </location>
</feature>
<keyword evidence="3" id="KW-1185">Reference proteome</keyword>
<gene>
    <name evidence="2" type="ORF">ACH5RR_022319</name>
</gene>
<feature type="region of interest" description="Disordered" evidence="1">
    <location>
        <begin position="135"/>
        <end position="172"/>
    </location>
</feature>
<dbReference type="InterPro" id="IPR027973">
    <property type="entry name" value="FSAF1-like"/>
</dbReference>